<proteinExistence type="predicted"/>
<dbReference type="EMBL" id="CP115396">
    <property type="protein sequence ID" value="WBO85909.1"/>
    <property type="molecule type" value="Genomic_DNA"/>
</dbReference>
<dbReference type="Proteomes" id="UP001211872">
    <property type="component" value="Chromosome"/>
</dbReference>
<evidence type="ECO:0000313" key="1">
    <source>
        <dbReference type="EMBL" id="WBO85909.1"/>
    </source>
</evidence>
<accession>A0ABY7PTM7</accession>
<evidence type="ECO:0000313" key="2">
    <source>
        <dbReference type="Proteomes" id="UP001211872"/>
    </source>
</evidence>
<sequence length="57" mass="5977">MKEVIEEGRKLRKNPTLEVSVGAPEHSKLIHGEITGLSAAAGPLYLEAGTAAAMAVY</sequence>
<keyword evidence="2" id="KW-1185">Reference proteome</keyword>
<gene>
    <name evidence="1" type="ORF">O9Z63_06570</name>
</gene>
<name>A0ABY7PTM7_9BACT</name>
<organism evidence="1 2">
    <name type="scientific">Hymenobacter yonginensis</name>
    <dbReference type="NCBI Taxonomy" id="748197"/>
    <lineage>
        <taxon>Bacteria</taxon>
        <taxon>Pseudomonadati</taxon>
        <taxon>Bacteroidota</taxon>
        <taxon>Cytophagia</taxon>
        <taxon>Cytophagales</taxon>
        <taxon>Hymenobacteraceae</taxon>
        <taxon>Hymenobacter</taxon>
    </lineage>
</organism>
<protein>
    <submittedName>
        <fullName evidence="1">Uncharacterized protein</fullName>
    </submittedName>
</protein>
<reference evidence="1 2" key="1">
    <citation type="journal article" date="2011" name="Int. J. Syst. Evol. Microbiol.">
        <title>Hymenobacter yonginensis sp. nov., isolated from a mesotrophic artificial lake.</title>
        <authorList>
            <person name="Joung Y."/>
            <person name="Cho S.H."/>
            <person name="Kim H."/>
            <person name="Kim S.B."/>
            <person name="Joh K."/>
        </authorList>
    </citation>
    <scope>NUCLEOTIDE SEQUENCE [LARGE SCALE GENOMIC DNA]</scope>
    <source>
        <strain evidence="1 2">KCTC 22745</strain>
    </source>
</reference>
<dbReference type="RefSeq" id="WP_270128516.1">
    <property type="nucleotide sequence ID" value="NZ_CP115396.1"/>
</dbReference>